<keyword evidence="1" id="KW-0732">Signal</keyword>
<dbReference type="SUPFAM" id="SSF47781">
    <property type="entry name" value="RuvA domain 2-like"/>
    <property type="match status" value="1"/>
</dbReference>
<protein>
    <submittedName>
        <fullName evidence="2">Helix-hairpin-helix domain-containing protein</fullName>
    </submittedName>
</protein>
<comment type="caution">
    <text evidence="2">The sequence shown here is derived from an EMBL/GenBank/DDBJ whole genome shotgun (WGS) entry which is preliminary data.</text>
</comment>
<evidence type="ECO:0000313" key="2">
    <source>
        <dbReference type="EMBL" id="MDO6414334.1"/>
    </source>
</evidence>
<accession>A0ABT8Y7Q8</accession>
<sequence length="160" mass="17031">MAWPMRGAAALMLLAAIGFARTTAAPPAAHLEPIGDPDPKDRQALVAVCGACHPVNLIDDNVRSYADWQETVRSMAERGAKGTDEQFERISNYLYLSLTALNVNEAAAEDIAAILGIPAASADAVVTRRETRKFASIADLATVAGVPSGQLEARKRRIGF</sequence>
<feature type="chain" id="PRO_5047374440" evidence="1">
    <location>
        <begin position="21"/>
        <end position="160"/>
    </location>
</feature>
<keyword evidence="3" id="KW-1185">Reference proteome</keyword>
<dbReference type="Gene3D" id="1.10.150.320">
    <property type="entry name" value="Photosystem II 12 kDa extrinsic protein"/>
    <property type="match status" value="1"/>
</dbReference>
<dbReference type="EMBL" id="JAUOTP010000003">
    <property type="protein sequence ID" value="MDO6414334.1"/>
    <property type="molecule type" value="Genomic_DNA"/>
</dbReference>
<organism evidence="2 3">
    <name type="scientific">Sphingomonas natans</name>
    <dbReference type="NCBI Taxonomy" id="3063330"/>
    <lineage>
        <taxon>Bacteria</taxon>
        <taxon>Pseudomonadati</taxon>
        <taxon>Pseudomonadota</taxon>
        <taxon>Alphaproteobacteria</taxon>
        <taxon>Sphingomonadales</taxon>
        <taxon>Sphingomonadaceae</taxon>
        <taxon>Sphingomonas</taxon>
    </lineage>
</organism>
<evidence type="ECO:0000313" key="3">
    <source>
        <dbReference type="Proteomes" id="UP001169764"/>
    </source>
</evidence>
<dbReference type="Proteomes" id="UP001169764">
    <property type="component" value="Unassembled WGS sequence"/>
</dbReference>
<dbReference type="SUPFAM" id="SSF46626">
    <property type="entry name" value="Cytochrome c"/>
    <property type="match status" value="1"/>
</dbReference>
<gene>
    <name evidence="2" type="ORF">Q4F19_08060</name>
</gene>
<proteinExistence type="predicted"/>
<name>A0ABT8Y7Q8_9SPHN</name>
<dbReference type="InterPro" id="IPR010994">
    <property type="entry name" value="RuvA_2-like"/>
</dbReference>
<dbReference type="Gene3D" id="1.10.760.10">
    <property type="entry name" value="Cytochrome c-like domain"/>
    <property type="match status" value="1"/>
</dbReference>
<feature type="signal peptide" evidence="1">
    <location>
        <begin position="1"/>
        <end position="20"/>
    </location>
</feature>
<reference evidence="2" key="1">
    <citation type="submission" date="2023-07" db="EMBL/GenBank/DDBJ databases">
        <authorList>
            <person name="Kim M."/>
        </authorList>
    </citation>
    <scope>NUCLEOTIDE SEQUENCE</scope>
    <source>
        <strain evidence="2">BIUV-7</strain>
    </source>
</reference>
<dbReference type="RefSeq" id="WP_303541418.1">
    <property type="nucleotide sequence ID" value="NZ_JAUOTP010000003.1"/>
</dbReference>
<dbReference type="InterPro" id="IPR036909">
    <property type="entry name" value="Cyt_c-like_dom_sf"/>
</dbReference>
<dbReference type="Pfam" id="PF12836">
    <property type="entry name" value="HHH_3"/>
    <property type="match status" value="1"/>
</dbReference>
<evidence type="ECO:0000256" key="1">
    <source>
        <dbReference type="SAM" id="SignalP"/>
    </source>
</evidence>